<feature type="region of interest" description="Disordered" evidence="10">
    <location>
        <begin position="196"/>
        <end position="244"/>
    </location>
</feature>
<sequence length="290" mass="33022">MVLYKLVFSASEVPPCYTGVSWRGVTLEEFAACPWYLANNRQTRMLADLALVGCYNGTLRHRTLDTERVLLASAKRNLAAMAYFGLTECQKISQYVFEETFNLRFAVPLTQHYATVSGATMAALSLAQIAHIKRLNSLDLELYEFAKNLMFKRFDTLKKRDSDFDFRWKHLGEVSPRSGSNLEDAKVVALKEPEVVASKESKATDPDIEATNPDPEKDLQEDRQVGRCPKRMKTKQKTAPEDNKFLEALNKSIKSREQFELGSQDEDRLFMLSLVSTLKKVPPAKKWQPK</sequence>
<feature type="domain" description="BESS" evidence="11">
    <location>
        <begin position="264"/>
        <end position="290"/>
    </location>
</feature>
<keyword evidence="5" id="KW-1133">Transmembrane helix</keyword>
<dbReference type="InterPro" id="IPR004210">
    <property type="entry name" value="BESS_motif"/>
</dbReference>
<dbReference type="EC" id="2.8.2.-" evidence="9"/>
<reference evidence="12" key="1">
    <citation type="submission" date="2021-04" db="EMBL/GenBank/DDBJ databases">
        <authorList>
            <person name="Tunstrom K."/>
        </authorList>
    </citation>
    <scope>NUCLEOTIDE SEQUENCE</scope>
</reference>
<comment type="subcellular location">
    <subcellularLocation>
        <location evidence="1">Membrane</location>
        <topology evidence="1">Single-pass membrane protein</topology>
    </subcellularLocation>
    <subcellularLocation>
        <location evidence="9">Membrane</location>
        <topology evidence="9">Single-pass type II membrane protein</topology>
    </subcellularLocation>
    <subcellularLocation>
        <location evidence="8">Nucleus</location>
    </subcellularLocation>
</comment>
<keyword evidence="8" id="KW-0539">Nucleus</keyword>
<gene>
    <name evidence="12" type="ORF">PAPOLLO_LOCUS6994</name>
</gene>
<dbReference type="GO" id="GO:0017095">
    <property type="term" value="F:heparan sulfate 6-sulfotransferase activity"/>
    <property type="evidence" value="ECO:0007669"/>
    <property type="project" value="TreeGrafter"/>
</dbReference>
<evidence type="ECO:0000256" key="8">
    <source>
        <dbReference type="PROSITE-ProRule" id="PRU00371"/>
    </source>
</evidence>
<dbReference type="Proteomes" id="UP000691718">
    <property type="component" value="Unassembled WGS sequence"/>
</dbReference>
<accession>A0A8S3WIR4</accession>
<evidence type="ECO:0000256" key="6">
    <source>
        <dbReference type="ARBA" id="ARBA00023136"/>
    </source>
</evidence>
<name>A0A8S3WIR4_PARAO</name>
<feature type="compositionally biased region" description="Basic and acidic residues" evidence="10">
    <location>
        <begin position="196"/>
        <end position="205"/>
    </location>
</feature>
<keyword evidence="6 9" id="KW-0472">Membrane</keyword>
<feature type="compositionally biased region" description="Basic and acidic residues" evidence="10">
    <location>
        <begin position="214"/>
        <end position="225"/>
    </location>
</feature>
<keyword evidence="3 9" id="KW-0808">Transferase</keyword>
<evidence type="ECO:0000256" key="10">
    <source>
        <dbReference type="SAM" id="MobiDB-lite"/>
    </source>
</evidence>
<comment type="function">
    <text evidence="9">6-O-sulfation enzyme which catalyzes the transfer of sulfate from 3'-phosphoadenosine 5'-phosphosulfate (PAPS) to position 6 of the N-sulfoglucosamine residue (GlcNS) of heparan sulfate.</text>
</comment>
<dbReference type="GO" id="GO:0005634">
    <property type="term" value="C:nucleus"/>
    <property type="evidence" value="ECO:0007669"/>
    <property type="project" value="UniProtKB-SubCell"/>
</dbReference>
<dbReference type="Pfam" id="PF03567">
    <property type="entry name" value="Sulfotransfer_2"/>
    <property type="match status" value="1"/>
</dbReference>
<dbReference type="InterPro" id="IPR010635">
    <property type="entry name" value="Heparan_SO4-6-sulfoTrfase"/>
</dbReference>
<dbReference type="PANTHER" id="PTHR12812:SF0">
    <property type="entry name" value="HEPARAN-SULFATE 6-O-SULFOTRANSFERASE"/>
    <property type="match status" value="1"/>
</dbReference>
<evidence type="ECO:0000256" key="9">
    <source>
        <dbReference type="RuleBase" id="RU364122"/>
    </source>
</evidence>
<keyword evidence="4" id="KW-0812">Transmembrane</keyword>
<dbReference type="GO" id="GO:0003677">
    <property type="term" value="F:DNA binding"/>
    <property type="evidence" value="ECO:0007669"/>
    <property type="project" value="InterPro"/>
</dbReference>
<evidence type="ECO:0000256" key="5">
    <source>
        <dbReference type="ARBA" id="ARBA00022989"/>
    </source>
</evidence>
<evidence type="ECO:0000259" key="11">
    <source>
        <dbReference type="PROSITE" id="PS51031"/>
    </source>
</evidence>
<evidence type="ECO:0000256" key="4">
    <source>
        <dbReference type="ARBA" id="ARBA00022692"/>
    </source>
</evidence>
<evidence type="ECO:0000313" key="12">
    <source>
        <dbReference type="EMBL" id="CAG4963484.1"/>
    </source>
</evidence>
<dbReference type="OrthoDB" id="6616165at2759"/>
<protein>
    <recommendedName>
        <fullName evidence="9">Heparan-sulfate 6-O-sulfotransferase</fullName>
        <ecNumber evidence="9">2.8.2.-</ecNumber>
    </recommendedName>
</protein>
<evidence type="ECO:0000256" key="1">
    <source>
        <dbReference type="ARBA" id="ARBA00004167"/>
    </source>
</evidence>
<evidence type="ECO:0000256" key="3">
    <source>
        <dbReference type="ARBA" id="ARBA00022679"/>
    </source>
</evidence>
<comment type="similarity">
    <text evidence="2 9">Belongs to the sulfotransferase 6 family.</text>
</comment>
<dbReference type="EMBL" id="CAJQZP010000478">
    <property type="protein sequence ID" value="CAG4963484.1"/>
    <property type="molecule type" value="Genomic_DNA"/>
</dbReference>
<keyword evidence="9" id="KW-0735">Signal-anchor</keyword>
<comment type="catalytic activity">
    <reaction evidence="9">
        <text>alpha-D-glucosaminyl-[heparan sulfate](n) + 3'-phosphoadenylyl sulfate = 6-sulfo-alpha-D-glucosaminyl-[heparan sulfate](n) + adenosine 3',5'-bisphosphate + H(+)</text>
        <dbReference type="Rhea" id="RHEA:56604"/>
        <dbReference type="Rhea" id="RHEA-COMP:9830"/>
        <dbReference type="Rhea" id="RHEA-COMP:14621"/>
        <dbReference type="ChEBI" id="CHEBI:15378"/>
        <dbReference type="ChEBI" id="CHEBI:58339"/>
        <dbReference type="ChEBI" id="CHEBI:58343"/>
        <dbReference type="ChEBI" id="CHEBI:58388"/>
        <dbReference type="ChEBI" id="CHEBI:140604"/>
    </reaction>
</comment>
<keyword evidence="13" id="KW-1185">Reference proteome</keyword>
<evidence type="ECO:0000313" key="13">
    <source>
        <dbReference type="Proteomes" id="UP000691718"/>
    </source>
</evidence>
<dbReference type="PANTHER" id="PTHR12812">
    <property type="entry name" value="HEPARAN SULFATE 6-O-SULFOTRANSFERASE 3"/>
    <property type="match status" value="1"/>
</dbReference>
<dbReference type="InterPro" id="IPR005331">
    <property type="entry name" value="Sulfotransferase"/>
</dbReference>
<evidence type="ECO:0000256" key="7">
    <source>
        <dbReference type="ARBA" id="ARBA00023180"/>
    </source>
</evidence>
<organism evidence="12 13">
    <name type="scientific">Parnassius apollo</name>
    <name type="common">Apollo butterfly</name>
    <name type="synonym">Papilio apollo</name>
    <dbReference type="NCBI Taxonomy" id="110799"/>
    <lineage>
        <taxon>Eukaryota</taxon>
        <taxon>Metazoa</taxon>
        <taxon>Ecdysozoa</taxon>
        <taxon>Arthropoda</taxon>
        <taxon>Hexapoda</taxon>
        <taxon>Insecta</taxon>
        <taxon>Pterygota</taxon>
        <taxon>Neoptera</taxon>
        <taxon>Endopterygota</taxon>
        <taxon>Lepidoptera</taxon>
        <taxon>Glossata</taxon>
        <taxon>Ditrysia</taxon>
        <taxon>Papilionoidea</taxon>
        <taxon>Papilionidae</taxon>
        <taxon>Parnassiinae</taxon>
        <taxon>Parnassini</taxon>
        <taxon>Parnassius</taxon>
        <taxon>Parnassius</taxon>
    </lineage>
</organism>
<dbReference type="PROSITE" id="PS51031">
    <property type="entry name" value="BESS"/>
    <property type="match status" value="1"/>
</dbReference>
<evidence type="ECO:0000256" key="2">
    <source>
        <dbReference type="ARBA" id="ARBA00010109"/>
    </source>
</evidence>
<proteinExistence type="inferred from homology"/>
<dbReference type="AlphaFoldDB" id="A0A8S3WIR4"/>
<keyword evidence="7" id="KW-0325">Glycoprotein</keyword>
<comment type="caution">
    <text evidence="12">The sequence shown here is derived from an EMBL/GenBank/DDBJ whole genome shotgun (WGS) entry which is preliminary data.</text>
</comment>
<dbReference type="GO" id="GO:0016020">
    <property type="term" value="C:membrane"/>
    <property type="evidence" value="ECO:0007669"/>
    <property type="project" value="UniProtKB-SubCell"/>
</dbReference>